<gene>
    <name evidence="2" type="ORF">E6A44_018195</name>
</gene>
<keyword evidence="3" id="KW-1185">Reference proteome</keyword>
<accession>A0ABW9JC81</accession>
<feature type="chain" id="PRO_5046717320" description="Transglutaminase domain-containing protein" evidence="1">
    <location>
        <begin position="28"/>
        <end position="401"/>
    </location>
</feature>
<evidence type="ECO:0000313" key="2">
    <source>
        <dbReference type="EMBL" id="MFN0257525.1"/>
    </source>
</evidence>
<organism evidence="2 3">
    <name type="scientific">Pedobacter ureilyticus</name>
    <dbReference type="NCBI Taxonomy" id="1393051"/>
    <lineage>
        <taxon>Bacteria</taxon>
        <taxon>Pseudomonadati</taxon>
        <taxon>Bacteroidota</taxon>
        <taxon>Sphingobacteriia</taxon>
        <taxon>Sphingobacteriales</taxon>
        <taxon>Sphingobacteriaceae</taxon>
        <taxon>Pedobacter</taxon>
    </lineage>
</organism>
<dbReference type="Proteomes" id="UP001517247">
    <property type="component" value="Unassembled WGS sequence"/>
</dbReference>
<evidence type="ECO:0008006" key="4">
    <source>
        <dbReference type="Google" id="ProtNLM"/>
    </source>
</evidence>
<comment type="caution">
    <text evidence="2">The sequence shown here is derived from an EMBL/GenBank/DDBJ whole genome shotgun (WGS) entry which is preliminary data.</text>
</comment>
<evidence type="ECO:0000256" key="1">
    <source>
        <dbReference type="SAM" id="SignalP"/>
    </source>
</evidence>
<evidence type="ECO:0000313" key="3">
    <source>
        <dbReference type="Proteomes" id="UP001517247"/>
    </source>
</evidence>
<feature type="signal peptide" evidence="1">
    <location>
        <begin position="1"/>
        <end position="27"/>
    </location>
</feature>
<dbReference type="EMBL" id="SSHJ02000009">
    <property type="protein sequence ID" value="MFN0257525.1"/>
    <property type="molecule type" value="Genomic_DNA"/>
</dbReference>
<protein>
    <recommendedName>
        <fullName evidence="4">Transglutaminase domain-containing protein</fullName>
    </recommendedName>
</protein>
<keyword evidence="1" id="KW-0732">Signal</keyword>
<proteinExistence type="predicted"/>
<reference evidence="2 3" key="1">
    <citation type="submission" date="2024-12" db="EMBL/GenBank/DDBJ databases">
        <authorList>
            <person name="Hu S."/>
        </authorList>
    </citation>
    <scope>NUCLEOTIDE SEQUENCE [LARGE SCALE GENOMIC DNA]</scope>
    <source>
        <strain evidence="2 3">THG-T11</strain>
    </source>
</reference>
<name>A0ABW9JC81_9SPHI</name>
<dbReference type="RefSeq" id="WP_246077174.1">
    <property type="nucleotide sequence ID" value="NZ_SSHJ02000009.1"/>
</dbReference>
<sequence length="401" mass="47006">MYFIKRYGFLKLSALLMVLCSFTNTKGQVRSFEFYGHTFNIDVDPNIILKNKVEFNKEHISSAYHTLEASNYQPIIDTLLAFQKKKQLNDWLFYQLIRKTAETICAKKNNYEQYTLYKWFLLGKSGYDARLILADNRIIMYVYNNEKIFDIPYLMLGGKKYMCLNYHDYIHTNFTSIPDTEMIGIAEAAKPFSYQITKMPDFNPSNYGKKQVSFKYGAQDYHFDIKVSPEVESIFKNYPGVDFSYYFNIPLTKETYGSLIPTLKKNIDGMSVKNGVNYLMKFTRYAFLYENDRENFGKEKRLSPEQTLLNPYSDCDDRAALFFYLVKEIYDLPMIVLLYPTHVTMAVQFDKPFGKTINYNNRAYSICEPTPQLNDLPIGKLPPKLRKEAYEVVYAYEPSAK</sequence>